<dbReference type="Proteomes" id="UP000182110">
    <property type="component" value="Unassembled WGS sequence"/>
</dbReference>
<reference evidence="1 2" key="1">
    <citation type="journal article" date="2014" name="Genome Announc.">
        <title>Genome Sequence of Bacillus simplex Strain P558, Isolated from a Human Fecal Sample.</title>
        <authorList>
            <person name="Croce O."/>
            <person name="Hugon P."/>
            <person name="Lagier J.C."/>
            <person name="Bibi F."/>
            <person name="Robert C."/>
            <person name="Azhar E.I."/>
            <person name="Raoult D."/>
            <person name="Fournier P.E."/>
        </authorList>
    </citation>
    <scope>NUCLEOTIDE SEQUENCE [LARGE SCALE GENOMIC DNA]</scope>
    <source>
        <strain evidence="1 2">P558</strain>
    </source>
</reference>
<accession>A0AAN2TRR2</accession>
<protein>
    <submittedName>
        <fullName evidence="1">Uncharacterized protein</fullName>
    </submittedName>
</protein>
<dbReference type="EMBL" id="CCXW01000001">
    <property type="protein sequence ID" value="CEG31166.1"/>
    <property type="molecule type" value="Genomic_DNA"/>
</dbReference>
<dbReference type="AlphaFoldDB" id="A0AAN2TRR2"/>
<keyword evidence="2" id="KW-1185">Reference proteome</keyword>
<gene>
    <name evidence="1" type="ORF">BN1180_01302</name>
</gene>
<evidence type="ECO:0000313" key="1">
    <source>
        <dbReference type="EMBL" id="CEG31166.1"/>
    </source>
</evidence>
<name>A0AAN2TRR2_9BACI</name>
<proteinExistence type="predicted"/>
<comment type="caution">
    <text evidence="1">The sequence shown here is derived from an EMBL/GenBank/DDBJ whole genome shotgun (WGS) entry which is preliminary data.</text>
</comment>
<evidence type="ECO:0000313" key="2">
    <source>
        <dbReference type="Proteomes" id="UP000182110"/>
    </source>
</evidence>
<organism evidence="1 2">
    <name type="scientific">Peribacillus simplex</name>
    <dbReference type="NCBI Taxonomy" id="1478"/>
    <lineage>
        <taxon>Bacteria</taxon>
        <taxon>Bacillati</taxon>
        <taxon>Bacillota</taxon>
        <taxon>Bacilli</taxon>
        <taxon>Bacillales</taxon>
        <taxon>Bacillaceae</taxon>
        <taxon>Peribacillus</taxon>
    </lineage>
</organism>
<sequence length="33" mass="3850">MKSAFNEKETVWVMKPNKDLHMPIFNSGVREVS</sequence>